<dbReference type="PANTHER" id="PTHR43691:SF11">
    <property type="entry name" value="FI09636P-RELATED"/>
    <property type="match status" value="1"/>
</dbReference>
<comment type="caution">
    <text evidence="5">The sequence shown here is derived from an EMBL/GenBank/DDBJ whole genome shotgun (WGS) entry which is preliminary data.</text>
</comment>
<comment type="catalytic activity">
    <reaction evidence="3">
        <text>uridine + phosphate = alpha-D-ribose 1-phosphate + uracil</text>
        <dbReference type="Rhea" id="RHEA:24388"/>
        <dbReference type="ChEBI" id="CHEBI:16704"/>
        <dbReference type="ChEBI" id="CHEBI:17568"/>
        <dbReference type="ChEBI" id="CHEBI:43474"/>
        <dbReference type="ChEBI" id="CHEBI:57720"/>
        <dbReference type="EC" id="2.4.2.3"/>
    </reaction>
</comment>
<dbReference type="Proteomes" id="UP001501371">
    <property type="component" value="Unassembled WGS sequence"/>
</dbReference>
<feature type="domain" description="Nucleoside phosphorylase" evidence="4">
    <location>
        <begin position="32"/>
        <end position="235"/>
    </location>
</feature>
<accession>A0ABP4FDG1</accession>
<dbReference type="PANTHER" id="PTHR43691">
    <property type="entry name" value="URIDINE PHOSPHORYLASE"/>
    <property type="match status" value="1"/>
</dbReference>
<dbReference type="SUPFAM" id="SSF53167">
    <property type="entry name" value="Purine and uridine phosphorylases"/>
    <property type="match status" value="1"/>
</dbReference>
<protein>
    <recommendedName>
        <fullName evidence="2">Uridine phosphorylase</fullName>
        <ecNumber evidence="1">2.4.2.3</ecNumber>
    </recommendedName>
</protein>
<reference evidence="6" key="1">
    <citation type="journal article" date="2019" name="Int. J. Syst. Evol. Microbiol.">
        <title>The Global Catalogue of Microorganisms (GCM) 10K type strain sequencing project: providing services to taxonomists for standard genome sequencing and annotation.</title>
        <authorList>
            <consortium name="The Broad Institute Genomics Platform"/>
            <consortium name="The Broad Institute Genome Sequencing Center for Infectious Disease"/>
            <person name="Wu L."/>
            <person name="Ma J."/>
        </authorList>
    </citation>
    <scope>NUCLEOTIDE SEQUENCE [LARGE SCALE GENOMIC DNA]</scope>
    <source>
        <strain evidence="6">JCM 12696</strain>
    </source>
</reference>
<sequence length="276" mass="28124">MEVSLMARSAQDPWQDGTPPHLPAKVGTLPPVCLLPGDPARVDLASEVLADFEIVGQNREFRIGVGRANGGVPVAVCSTGIGGPSTEIAVVELARLGVTTVLRTGGMGALSERIAPGSVCAVTRAVPGSGAAAHYAAPTGGREADGAVLAGLREGAAALGIELAEITVATTDSYYLGQGRPLPGHEARAAARMAELRQLGVDGVEMETETVLAVAGAMGIRAGAVLVAHANRATDDWLEDYRPAQLAMLRLAVHSAAALSATPEPDATRGPGRGRH</sequence>
<organism evidence="5 6">
    <name type="scientific">Streptomyces hebeiensis</name>
    <dbReference type="NCBI Taxonomy" id="229486"/>
    <lineage>
        <taxon>Bacteria</taxon>
        <taxon>Bacillati</taxon>
        <taxon>Actinomycetota</taxon>
        <taxon>Actinomycetes</taxon>
        <taxon>Kitasatosporales</taxon>
        <taxon>Streptomycetaceae</taxon>
        <taxon>Streptomyces</taxon>
    </lineage>
</organism>
<dbReference type="InterPro" id="IPR035994">
    <property type="entry name" value="Nucleoside_phosphorylase_sf"/>
</dbReference>
<dbReference type="CDD" id="cd17767">
    <property type="entry name" value="UP_EcUdp-like"/>
    <property type="match status" value="1"/>
</dbReference>
<evidence type="ECO:0000259" key="4">
    <source>
        <dbReference type="Pfam" id="PF01048"/>
    </source>
</evidence>
<name>A0ABP4FDG1_9ACTN</name>
<evidence type="ECO:0000256" key="1">
    <source>
        <dbReference type="ARBA" id="ARBA00011888"/>
    </source>
</evidence>
<evidence type="ECO:0000313" key="6">
    <source>
        <dbReference type="Proteomes" id="UP001501371"/>
    </source>
</evidence>
<dbReference type="EMBL" id="BAAAKV010000020">
    <property type="protein sequence ID" value="GAA1168033.1"/>
    <property type="molecule type" value="Genomic_DNA"/>
</dbReference>
<gene>
    <name evidence="5" type="primary">udp</name>
    <name evidence="5" type="ORF">GCM10009654_26460</name>
</gene>
<keyword evidence="6" id="KW-1185">Reference proteome</keyword>
<proteinExistence type="predicted"/>
<dbReference type="EC" id="2.4.2.3" evidence="1"/>
<evidence type="ECO:0000313" key="5">
    <source>
        <dbReference type="EMBL" id="GAA1168033.1"/>
    </source>
</evidence>
<evidence type="ECO:0000256" key="2">
    <source>
        <dbReference type="ARBA" id="ARBA00021980"/>
    </source>
</evidence>
<dbReference type="Gene3D" id="3.40.50.1580">
    <property type="entry name" value="Nucleoside phosphorylase domain"/>
    <property type="match status" value="1"/>
</dbReference>
<evidence type="ECO:0000256" key="3">
    <source>
        <dbReference type="ARBA" id="ARBA00048447"/>
    </source>
</evidence>
<dbReference type="InterPro" id="IPR000845">
    <property type="entry name" value="Nucleoside_phosphorylase_d"/>
</dbReference>
<dbReference type="Pfam" id="PF01048">
    <property type="entry name" value="PNP_UDP_1"/>
    <property type="match status" value="1"/>
</dbReference>